<dbReference type="SUPFAM" id="SSF52540">
    <property type="entry name" value="P-loop containing nucleoside triphosphate hydrolases"/>
    <property type="match status" value="1"/>
</dbReference>
<proteinExistence type="predicted"/>
<dbReference type="PANTHER" id="PTHR43883:SF1">
    <property type="entry name" value="GLUCONOKINASE"/>
    <property type="match status" value="1"/>
</dbReference>
<evidence type="ECO:0000313" key="3">
    <source>
        <dbReference type="Proteomes" id="UP000003374"/>
    </source>
</evidence>
<dbReference type="InterPro" id="IPR052732">
    <property type="entry name" value="Cell-binding_unc_protein"/>
</dbReference>
<dbReference type="InterPro" id="IPR027417">
    <property type="entry name" value="P-loop_NTPase"/>
</dbReference>
<evidence type="ECO:0000259" key="1">
    <source>
        <dbReference type="Pfam" id="PF01636"/>
    </source>
</evidence>
<dbReference type="Gene3D" id="3.40.50.300">
    <property type="entry name" value="P-loop containing nucleotide triphosphate hydrolases"/>
    <property type="match status" value="1"/>
</dbReference>
<dbReference type="RefSeq" id="WP_005000092.1">
    <property type="nucleotide sequence ID" value="NZ_CH672427.1"/>
</dbReference>
<dbReference type="STRING" id="314278.NB231_04485"/>
<organism evidence="2 3">
    <name type="scientific">Nitrococcus mobilis Nb-231</name>
    <dbReference type="NCBI Taxonomy" id="314278"/>
    <lineage>
        <taxon>Bacteria</taxon>
        <taxon>Pseudomonadati</taxon>
        <taxon>Pseudomonadota</taxon>
        <taxon>Gammaproteobacteria</taxon>
        <taxon>Chromatiales</taxon>
        <taxon>Ectothiorhodospiraceae</taxon>
        <taxon>Nitrococcus</taxon>
    </lineage>
</organism>
<dbReference type="AlphaFoldDB" id="A4BPY1"/>
<dbReference type="Pfam" id="PF13671">
    <property type="entry name" value="AAA_33"/>
    <property type="match status" value="1"/>
</dbReference>
<dbReference type="InterPro" id="IPR002575">
    <property type="entry name" value="Aminoglycoside_PTrfase"/>
</dbReference>
<feature type="domain" description="Aminoglycoside phosphotransferase" evidence="1">
    <location>
        <begin position="66"/>
        <end position="286"/>
    </location>
</feature>
<dbReference type="HOGENOM" id="CLU_026771_1_1_6"/>
<dbReference type="EMBL" id="AAOF01000004">
    <property type="protein sequence ID" value="EAR22136.1"/>
    <property type="molecule type" value="Genomic_DNA"/>
</dbReference>
<dbReference type="Proteomes" id="UP000003374">
    <property type="component" value="Unassembled WGS sequence"/>
</dbReference>
<reference evidence="2 3" key="1">
    <citation type="submission" date="2006-02" db="EMBL/GenBank/DDBJ databases">
        <authorList>
            <person name="Waterbury J."/>
            <person name="Ferriera S."/>
            <person name="Johnson J."/>
            <person name="Kravitz S."/>
            <person name="Halpern A."/>
            <person name="Remington K."/>
            <person name="Beeson K."/>
            <person name="Tran B."/>
            <person name="Rogers Y.-H."/>
            <person name="Friedman R."/>
            <person name="Venter J.C."/>
        </authorList>
    </citation>
    <scope>NUCLEOTIDE SEQUENCE [LARGE SCALE GENOMIC DNA]</scope>
    <source>
        <strain evidence="2 3">Nb-231</strain>
    </source>
</reference>
<evidence type="ECO:0000313" key="2">
    <source>
        <dbReference type="EMBL" id="EAR22136.1"/>
    </source>
</evidence>
<name>A4BPY1_9GAMM</name>
<gene>
    <name evidence="2" type="ORF">NB231_04485</name>
</gene>
<comment type="caution">
    <text evidence="2">The sequence shown here is derived from an EMBL/GenBank/DDBJ whole genome shotgun (WGS) entry which is preliminary data.</text>
</comment>
<dbReference type="PANTHER" id="PTHR43883">
    <property type="entry name" value="SLR0207 PROTEIN"/>
    <property type="match status" value="1"/>
</dbReference>
<keyword evidence="3" id="KW-1185">Reference proteome</keyword>
<dbReference type="eggNOG" id="COG0645">
    <property type="taxonomic scope" value="Bacteria"/>
</dbReference>
<accession>A4BPY1</accession>
<dbReference type="SUPFAM" id="SSF56112">
    <property type="entry name" value="Protein kinase-like (PK-like)"/>
    <property type="match status" value="1"/>
</dbReference>
<dbReference type="Gene3D" id="3.90.1200.10">
    <property type="match status" value="1"/>
</dbReference>
<dbReference type="OrthoDB" id="9810277at2"/>
<sequence>MDTLAEHRRRVAALQHVQAWPQPVEQVEVIETHISTVLLGGDYAYKLKKPVDFGFLDFTRLGRRHYYCMEEVRLNRRLAPHVYVDVVPVTEDASGPRLDGTGEVADYAVKMRRFPQAALLGNRAQRGPLEYDLIERLADKLADFHAAMPIATDPLYGAPERIGQRALENFEVLERNFTGQKQVARLRRLRIWVQEAAQRLAAAFARRQREGHVRECHGDLHLDNIIAWDGELAAFDCIEFAPDLRWIDTANDIAFTVMDLHFRAQPVAAHHLLNAYLERSGDYNALELIPFYSVYRALVRAKVDTLSLEKHCGTLETRQVMLEERVDRYLALAEYLARPDPAHLVITFGVAGSGKSTAAQALVERFGCIRLRSDIERKRLLGFASHAHTDSPLGGGAYTHAHTQQTYARLRTLAEGVLSAGFVPVVDATFLGRAQRRRFAELAEARQAGFAILALEVPPAQLRLRVAQRRARGRDASEADLSVLERQLQQRELLDAGERERTIVVPAQATDPAD</sequence>
<dbReference type="InterPro" id="IPR011009">
    <property type="entry name" value="Kinase-like_dom_sf"/>
</dbReference>
<dbReference type="eggNOG" id="COG2187">
    <property type="taxonomic scope" value="Bacteria"/>
</dbReference>
<protein>
    <recommendedName>
        <fullName evidence="1">Aminoglycoside phosphotransferase domain-containing protein</fullName>
    </recommendedName>
</protein>
<dbReference type="Pfam" id="PF01636">
    <property type="entry name" value="APH"/>
    <property type="match status" value="1"/>
</dbReference>